<dbReference type="EMBL" id="JBHSXX010000001">
    <property type="protein sequence ID" value="MFC6868061.1"/>
    <property type="molecule type" value="Genomic_DNA"/>
</dbReference>
<name>A0ABW2BYB6_9PSEU</name>
<dbReference type="RefSeq" id="WP_345404529.1">
    <property type="nucleotide sequence ID" value="NZ_BAABLA010000118.1"/>
</dbReference>
<protein>
    <submittedName>
        <fullName evidence="2">2OG-Fe(II) oxygenase</fullName>
        <ecNumber evidence="2">1.14.11.-</ecNumber>
    </submittedName>
</protein>
<organism evidence="2 3">
    <name type="scientific">Haloechinothrix salitolerans</name>
    <dbReference type="NCBI Taxonomy" id="926830"/>
    <lineage>
        <taxon>Bacteria</taxon>
        <taxon>Bacillati</taxon>
        <taxon>Actinomycetota</taxon>
        <taxon>Actinomycetes</taxon>
        <taxon>Pseudonocardiales</taxon>
        <taxon>Pseudonocardiaceae</taxon>
        <taxon>Haloechinothrix</taxon>
    </lineage>
</organism>
<keyword evidence="3" id="KW-1185">Reference proteome</keyword>
<feature type="domain" description="Fe2OG dioxygenase" evidence="1">
    <location>
        <begin position="116"/>
        <end position="210"/>
    </location>
</feature>
<evidence type="ECO:0000313" key="3">
    <source>
        <dbReference type="Proteomes" id="UP001596337"/>
    </source>
</evidence>
<accession>A0ABW2BYB6</accession>
<dbReference type="InterPro" id="IPR044862">
    <property type="entry name" value="Pro_4_hyd_alph_FE2OG_OXY"/>
</dbReference>
<dbReference type="EC" id="1.14.11.-" evidence="2"/>
<comment type="caution">
    <text evidence="2">The sequence shown here is derived from an EMBL/GenBank/DDBJ whole genome shotgun (WGS) entry which is preliminary data.</text>
</comment>
<gene>
    <name evidence="2" type="ORF">ACFQGD_13015</name>
</gene>
<proteinExistence type="predicted"/>
<dbReference type="PROSITE" id="PS51471">
    <property type="entry name" value="FE2OG_OXY"/>
    <property type="match status" value="1"/>
</dbReference>
<keyword evidence="2" id="KW-0560">Oxidoreductase</keyword>
<sequence length="776" mass="85121">MVFAAARDRLADVLGGAEPPAASSVQLKASADALRLEVDGIGRVEFPVPEEQARELCRIGQPARFGRGEETLTDSRIRDTWEVPKNLVSIEWDGDFVPVLDAVCDGLGIQPGCDLTAEFHSMLVYEEGQFFVTHQDSEKDDAMIGTLVVTLPSVHTGGELVVEHNGEDIAYSGTDSALSLVAFYSDCRHEVLPVTSGYRITFTYNLLLTEDNSGAITADDALLSELARCLDEHFTTPVTVPYGRGEANPPGRLVYLLDHEYTARGLAWSRLKGADAGRASLLRSAADKGGCEAVLALTDVQETWSAFESGPDYGYRYFDGDLDDGWDDESDPDECELQELIESSIKLTRWTIGSRAEGISLAVADAEVCASTRSVDLKAYASEYEGYMGNYGNTMDRWYRRAAIVVWPRDRDFANRAEASPDWALDELIARVRAGDQAGACAAAATVRPFWDAAVRANGQAGFFGTALRTATALDDVEIAEMLLRPFRIECLSLSHVASLVMLAGHFGEQWLGELVSTWFGDGKSWLYGSKQARSEWIASLPGLCAALHSNGNSGAATSRHLVDLAWGWLGNTIQQALATQSLRYRDKELSDVGESLAAVLMAAAKIGAADLRDQVVEFVCHQGDEVIVCMMSALRSAGAQPAETRRDGGFDTLAADCAIRLKQRLATPPRADDDWSIPLPDGCGCELCDTLGTFLNDPTRRTYEWPLAKQRRRHVHDRIDASELPVRHQTRRTGRPYTLVLVKTQALFEREAQDRRRDEADLRWLSGEFERADGA</sequence>
<dbReference type="Proteomes" id="UP001596337">
    <property type="component" value="Unassembled WGS sequence"/>
</dbReference>
<dbReference type="GO" id="GO:0016491">
    <property type="term" value="F:oxidoreductase activity"/>
    <property type="evidence" value="ECO:0007669"/>
    <property type="project" value="UniProtKB-KW"/>
</dbReference>
<dbReference type="PANTHER" id="PTHR33099">
    <property type="entry name" value="FE2OG DIOXYGENASE DOMAIN-CONTAINING PROTEIN"/>
    <property type="match status" value="1"/>
</dbReference>
<dbReference type="PANTHER" id="PTHR33099:SF7">
    <property type="entry name" value="MYND-TYPE DOMAIN-CONTAINING PROTEIN"/>
    <property type="match status" value="1"/>
</dbReference>
<dbReference type="Pfam" id="PF13640">
    <property type="entry name" value="2OG-FeII_Oxy_3"/>
    <property type="match status" value="1"/>
</dbReference>
<evidence type="ECO:0000313" key="2">
    <source>
        <dbReference type="EMBL" id="MFC6868061.1"/>
    </source>
</evidence>
<dbReference type="Gene3D" id="2.60.120.620">
    <property type="entry name" value="q2cbj1_9rhob like domain"/>
    <property type="match status" value="1"/>
</dbReference>
<evidence type="ECO:0000259" key="1">
    <source>
        <dbReference type="PROSITE" id="PS51471"/>
    </source>
</evidence>
<dbReference type="InterPro" id="IPR005123">
    <property type="entry name" value="Oxoglu/Fe-dep_dioxygenase_dom"/>
</dbReference>
<reference evidence="3" key="1">
    <citation type="journal article" date="2019" name="Int. J. Syst. Evol. Microbiol.">
        <title>The Global Catalogue of Microorganisms (GCM) 10K type strain sequencing project: providing services to taxonomists for standard genome sequencing and annotation.</title>
        <authorList>
            <consortium name="The Broad Institute Genomics Platform"/>
            <consortium name="The Broad Institute Genome Sequencing Center for Infectious Disease"/>
            <person name="Wu L."/>
            <person name="Ma J."/>
        </authorList>
    </citation>
    <scope>NUCLEOTIDE SEQUENCE [LARGE SCALE GENOMIC DNA]</scope>
    <source>
        <strain evidence="3">KCTC 32255</strain>
    </source>
</reference>